<protein>
    <submittedName>
        <fullName evidence="1">Uncharacterized protein</fullName>
    </submittedName>
</protein>
<sequence>MSTVLLIFTSKQRDDIIELGGTGWWKVDPVKARKATHVVLVHNAHDRHRSGDPARHGQSFMIATIRDVAQDEDGRWLIQFDEFADTDAGVEWPGYRNPVTYGDSDELLGLLKIGEWEKMVPVDVQVAKDARRRDDASMSRMEDRATVSASEKLQVGAMTFGQIIDHHRALLARDLGVDPSAVRISIDAH</sequence>
<comment type="caution">
    <text evidence="1">The sequence shown here is derived from an EMBL/GenBank/DDBJ whole genome shotgun (WGS) entry which is preliminary data.</text>
</comment>
<proteinExistence type="predicted"/>
<gene>
    <name evidence="1" type="ORF">LCGC14_1523070</name>
</gene>
<name>A0A0F9IY47_9ZZZZ</name>
<reference evidence="1" key="1">
    <citation type="journal article" date="2015" name="Nature">
        <title>Complex archaea that bridge the gap between prokaryotes and eukaryotes.</title>
        <authorList>
            <person name="Spang A."/>
            <person name="Saw J.H."/>
            <person name="Jorgensen S.L."/>
            <person name="Zaremba-Niedzwiedzka K."/>
            <person name="Martijn J."/>
            <person name="Lind A.E."/>
            <person name="van Eijk R."/>
            <person name="Schleper C."/>
            <person name="Guy L."/>
            <person name="Ettema T.J."/>
        </authorList>
    </citation>
    <scope>NUCLEOTIDE SEQUENCE</scope>
</reference>
<evidence type="ECO:0000313" key="1">
    <source>
        <dbReference type="EMBL" id="KKM62299.1"/>
    </source>
</evidence>
<dbReference type="EMBL" id="LAZR01011324">
    <property type="protein sequence ID" value="KKM62299.1"/>
    <property type="molecule type" value="Genomic_DNA"/>
</dbReference>
<dbReference type="AlphaFoldDB" id="A0A0F9IY47"/>
<accession>A0A0F9IY47</accession>
<organism evidence="1">
    <name type="scientific">marine sediment metagenome</name>
    <dbReference type="NCBI Taxonomy" id="412755"/>
    <lineage>
        <taxon>unclassified sequences</taxon>
        <taxon>metagenomes</taxon>
        <taxon>ecological metagenomes</taxon>
    </lineage>
</organism>